<keyword evidence="1" id="KW-0472">Membrane</keyword>
<keyword evidence="1" id="KW-0812">Transmembrane</keyword>
<evidence type="ECO:0000256" key="1">
    <source>
        <dbReference type="SAM" id="Phobius"/>
    </source>
</evidence>
<feature type="transmembrane region" description="Helical" evidence="1">
    <location>
        <begin position="296"/>
        <end position="315"/>
    </location>
</feature>
<feature type="domain" description="DZANK-type" evidence="2">
    <location>
        <begin position="3"/>
        <end position="50"/>
    </location>
</feature>
<feature type="transmembrane region" description="Helical" evidence="1">
    <location>
        <begin position="264"/>
        <end position="284"/>
    </location>
</feature>
<name>A0A449BCS0_HAPAX</name>
<feature type="transmembrane region" description="Helical" evidence="1">
    <location>
        <begin position="236"/>
        <end position="258"/>
    </location>
</feature>
<organism evidence="3 4">
    <name type="scientific">Haploplasma axanthum</name>
    <name type="common">Acholeplasma axanthum</name>
    <dbReference type="NCBI Taxonomy" id="29552"/>
    <lineage>
        <taxon>Bacteria</taxon>
        <taxon>Bacillati</taxon>
        <taxon>Mycoplasmatota</taxon>
        <taxon>Mollicutes</taxon>
        <taxon>Acholeplasmatales</taxon>
        <taxon>Acholeplasmataceae</taxon>
        <taxon>Haploplasma</taxon>
    </lineage>
</organism>
<feature type="transmembrane region" description="Helical" evidence="1">
    <location>
        <begin position="484"/>
        <end position="509"/>
    </location>
</feature>
<protein>
    <submittedName>
        <fullName evidence="3">Double zinc ribbon</fullName>
    </submittedName>
</protein>
<feature type="transmembrane region" description="Helical" evidence="1">
    <location>
        <begin position="441"/>
        <end position="464"/>
    </location>
</feature>
<dbReference type="AlphaFoldDB" id="A0A449BCS0"/>
<dbReference type="RefSeq" id="WP_035375766.1">
    <property type="nucleotide sequence ID" value="NZ_LR215048.1"/>
</dbReference>
<dbReference type="KEGG" id="aaxa:NCTC10138_00584"/>
<proteinExistence type="predicted"/>
<keyword evidence="1" id="KW-1133">Transmembrane helix</keyword>
<dbReference type="InterPro" id="IPR025874">
    <property type="entry name" value="DZR"/>
</dbReference>
<keyword evidence="4" id="KW-1185">Reference proteome</keyword>
<dbReference type="STRING" id="1278311.GCA_000428705_01160"/>
<feature type="transmembrane region" description="Helical" evidence="1">
    <location>
        <begin position="77"/>
        <end position="96"/>
    </location>
</feature>
<sequence length="516" mass="58161">MRCIKCFKEIPDDSKFCMYCGEDTSIAKEVNCNVCGSEIPDGALFCPTCGAKAKSIESIDNENTKSRKKVSDVIARYLKSSISIIFGMILLIALFLPTVKFNFSDLSPEINNIKLDLSFSFTKNIVGIKYLFEDNTFEDFYEYVDEEVGYIADRYDLNPENLNDRKKIAEILVDRINPAYLYSIQEYSEITTIQIFFFVVLVISQMLLLVLIPFLIIIGIISLVSKDESVNKGNNIVQYLSFVALGLVMICNGLFLATNNFEPTSTSLTIIAIMALIMLAFKIFEKIVNKQFILRNLIKSVLMLLGTSLVFLLVINTGIKYQYKYQNTNSTKKELIVTESAKSFSGTLDKIILDNNLELTKEFLIDSFFDIVESNLSKKTKIYQTKFIGNNAWTAVEEAGSEMKILITLTAIISIATLIVLATVLLMVLIRFVYQAENRSLFLNSLQILGIILIIAQITLLIITSLTMNQYFGFFGLDKGVRSVYTSVSIAQYFGLVLTIALLVFNIVFKEKSKNS</sequence>
<evidence type="ECO:0000259" key="2">
    <source>
        <dbReference type="Pfam" id="PF12773"/>
    </source>
</evidence>
<reference evidence="3 4" key="1">
    <citation type="submission" date="2019-01" db="EMBL/GenBank/DDBJ databases">
        <authorList>
            <consortium name="Pathogen Informatics"/>
        </authorList>
    </citation>
    <scope>NUCLEOTIDE SEQUENCE [LARGE SCALE GENOMIC DNA]</scope>
    <source>
        <strain evidence="3 4">NCTC10138</strain>
    </source>
</reference>
<dbReference type="OrthoDB" id="1178869at2"/>
<dbReference type="Pfam" id="PF12773">
    <property type="entry name" value="DZR"/>
    <property type="match status" value="1"/>
</dbReference>
<dbReference type="Proteomes" id="UP000289841">
    <property type="component" value="Chromosome"/>
</dbReference>
<gene>
    <name evidence="3" type="ORF">NCTC10138_00584</name>
</gene>
<feature type="transmembrane region" description="Helical" evidence="1">
    <location>
        <begin position="195"/>
        <end position="224"/>
    </location>
</feature>
<dbReference type="EMBL" id="LR215048">
    <property type="protein sequence ID" value="VEU80225.1"/>
    <property type="molecule type" value="Genomic_DNA"/>
</dbReference>
<evidence type="ECO:0000313" key="4">
    <source>
        <dbReference type="Proteomes" id="UP000289841"/>
    </source>
</evidence>
<evidence type="ECO:0000313" key="3">
    <source>
        <dbReference type="EMBL" id="VEU80225.1"/>
    </source>
</evidence>
<accession>A0A449BCS0</accession>
<feature type="transmembrane region" description="Helical" evidence="1">
    <location>
        <begin position="405"/>
        <end position="429"/>
    </location>
</feature>